<dbReference type="GO" id="GO:0009705">
    <property type="term" value="C:plant-type vacuole membrane"/>
    <property type="evidence" value="ECO:0007669"/>
    <property type="project" value="UniProtKB-ARBA"/>
</dbReference>
<evidence type="ECO:0000256" key="6">
    <source>
        <dbReference type="ARBA" id="ARBA00022989"/>
    </source>
</evidence>
<dbReference type="Pfam" id="PF00854">
    <property type="entry name" value="PTR2"/>
    <property type="match status" value="2"/>
</dbReference>
<comment type="similarity">
    <text evidence="8">Belongs to the major facilitator superfamily. Phosphate:H(+) symporter (TC 2.A.1.9) family.</text>
</comment>
<evidence type="ECO:0000256" key="3">
    <source>
        <dbReference type="ARBA" id="ARBA00022448"/>
    </source>
</evidence>
<dbReference type="InterPro" id="IPR036259">
    <property type="entry name" value="MFS_trans_sf"/>
</dbReference>
<dbReference type="Proteomes" id="UP001237642">
    <property type="component" value="Unassembled WGS sequence"/>
</dbReference>
<evidence type="ECO:0000256" key="4">
    <source>
        <dbReference type="ARBA" id="ARBA00022553"/>
    </source>
</evidence>
<dbReference type="EMBL" id="JAUIZM010000005">
    <property type="protein sequence ID" value="KAK1384301.1"/>
    <property type="molecule type" value="Genomic_DNA"/>
</dbReference>
<dbReference type="GO" id="GO:0071916">
    <property type="term" value="F:dipeptide transmembrane transporter activity"/>
    <property type="evidence" value="ECO:0007669"/>
    <property type="project" value="InterPro"/>
</dbReference>
<reference evidence="11" key="2">
    <citation type="submission" date="2023-05" db="EMBL/GenBank/DDBJ databases">
        <authorList>
            <person name="Schelkunov M.I."/>
        </authorList>
    </citation>
    <scope>NUCLEOTIDE SEQUENCE</scope>
    <source>
        <strain evidence="11">Hsosn_3</strain>
        <tissue evidence="11">Leaf</tissue>
    </source>
</reference>
<keyword evidence="12" id="KW-1185">Reference proteome</keyword>
<gene>
    <name evidence="10" type="ORF">POM88_022036</name>
    <name evidence="11" type="ORF">POM88_022038</name>
</gene>
<proteinExistence type="inferred from homology"/>
<dbReference type="AlphaFoldDB" id="A0AAD8MUF3"/>
<keyword evidence="5 9" id="KW-0812">Transmembrane</keyword>
<feature type="transmembrane region" description="Helical" evidence="9">
    <location>
        <begin position="80"/>
        <end position="100"/>
    </location>
</feature>
<evidence type="ECO:0000256" key="2">
    <source>
        <dbReference type="ARBA" id="ARBA00005982"/>
    </source>
</evidence>
<evidence type="ECO:0000256" key="1">
    <source>
        <dbReference type="ARBA" id="ARBA00004141"/>
    </source>
</evidence>
<feature type="transmembrane region" description="Helical" evidence="9">
    <location>
        <begin position="107"/>
        <end position="127"/>
    </location>
</feature>
<dbReference type="InterPro" id="IPR000109">
    <property type="entry name" value="POT_fam"/>
</dbReference>
<evidence type="ECO:0000256" key="5">
    <source>
        <dbReference type="ARBA" id="ARBA00022692"/>
    </source>
</evidence>
<organism evidence="11 12">
    <name type="scientific">Heracleum sosnowskyi</name>
    <dbReference type="NCBI Taxonomy" id="360622"/>
    <lineage>
        <taxon>Eukaryota</taxon>
        <taxon>Viridiplantae</taxon>
        <taxon>Streptophyta</taxon>
        <taxon>Embryophyta</taxon>
        <taxon>Tracheophyta</taxon>
        <taxon>Spermatophyta</taxon>
        <taxon>Magnoliopsida</taxon>
        <taxon>eudicotyledons</taxon>
        <taxon>Gunneridae</taxon>
        <taxon>Pentapetalae</taxon>
        <taxon>asterids</taxon>
        <taxon>campanulids</taxon>
        <taxon>Apiales</taxon>
        <taxon>Apiaceae</taxon>
        <taxon>Apioideae</taxon>
        <taxon>apioid superclade</taxon>
        <taxon>Tordylieae</taxon>
        <taxon>Tordyliinae</taxon>
        <taxon>Heracleum</taxon>
    </lineage>
</organism>
<feature type="transmembrane region" description="Helical" evidence="9">
    <location>
        <begin position="183"/>
        <end position="202"/>
    </location>
</feature>
<dbReference type="SUPFAM" id="SSF103473">
    <property type="entry name" value="MFS general substrate transporter"/>
    <property type="match status" value="1"/>
</dbReference>
<evidence type="ECO:0000256" key="7">
    <source>
        <dbReference type="ARBA" id="ARBA00023136"/>
    </source>
</evidence>
<keyword evidence="4" id="KW-0597">Phosphoprotein</keyword>
<feature type="transmembrane region" description="Helical" evidence="9">
    <location>
        <begin position="208"/>
        <end position="228"/>
    </location>
</feature>
<dbReference type="InterPro" id="IPR018456">
    <property type="entry name" value="PTR2_symporter_CS"/>
</dbReference>
<comment type="similarity">
    <text evidence="2">Belongs to the major facilitator superfamily. Proton-dependent oligopeptide transporter (POT/PTR) (TC 2.A.17) family.</text>
</comment>
<evidence type="ECO:0000256" key="9">
    <source>
        <dbReference type="SAM" id="Phobius"/>
    </source>
</evidence>
<feature type="transmembrane region" description="Helical" evidence="9">
    <location>
        <begin position="681"/>
        <end position="701"/>
    </location>
</feature>
<sequence length="721" mass="79311">MAVDSGAIDSPLLLVSGGVVDYKNRPVDRSRCGGWKSASFIIGVEVAERFAYYGISTNLITFLTGPLAQSTATAAANVNAWYGTATLLPLLGAFLADSFLGRYPTIIISSLIYILGLGLLTISAVFTSSSCTPQIQIIFFFFSLYLVAVAQGGHKPCVQAFGADQFDADDPEECKAKGSFFNWWYCCVCGGTTVNLVVLTFIQDNLGWVLGFGIPCIAMAIALILYLLGTTTYRYTINDDDRSPFIRIGQVYVKAIKNWRIPSSELSIDEESLGNLPHHNFQQFKFLNKALLSPDGKKEQVSICSMNDVEEAKSVLRLFPIWASCLGYAIVFAQSPTFFTKQGVTLNRSVGSSFEIPPAALQSFISLSIVIIIPIYDRVLVPCARAVSGKPSGITMLQRIGVGIALSIISMVIAALVEMKRLQTARDYGIVDKPNVTIPMEIWWLVPQYVIFGIADVFTMVGLQEFFYDQVPSELKSIGLALYLSIFGVGSFLSSFLISIIEKTSGCNGQDSWFSDNLNRGHLDYFYWLLGGLSSMSGESQLDDMNVQLIDPNPVAGDQLHSSLLNPLPLPQLMSMLGTERHRFCCRYRTIFISSFIYILGLGLLTLSAAFSSSSSTGCINATNTAKFYPPRIQIIFFFFSLYLVAVAQGGHKPCVQAFGADQFDVDNPEECKAKSSFFNWWYFGLCSGTIVAVIVLSYIYRTTLAGYSDLEFLVLPWELL</sequence>
<feature type="transmembrane region" description="Helical" evidence="9">
    <location>
        <begin position="356"/>
        <end position="376"/>
    </location>
</feature>
<dbReference type="FunFam" id="1.20.1250.20:FF:000147">
    <property type="entry name" value="Protein NRT1/ PTR family 5.10"/>
    <property type="match status" value="1"/>
</dbReference>
<feature type="transmembrane region" description="Helical" evidence="9">
    <location>
        <begin position="442"/>
        <end position="461"/>
    </location>
</feature>
<reference evidence="11" key="1">
    <citation type="submission" date="2023-02" db="EMBL/GenBank/DDBJ databases">
        <title>Genome of toxic invasive species Heracleum sosnowskyi carries increased number of genes despite the absence of recent whole-genome duplications.</title>
        <authorList>
            <person name="Schelkunov M."/>
            <person name="Shtratnikova V."/>
            <person name="Makarenko M."/>
            <person name="Klepikova A."/>
            <person name="Omelchenko D."/>
            <person name="Novikova G."/>
            <person name="Obukhova E."/>
            <person name="Bogdanov V."/>
            <person name="Penin A."/>
            <person name="Logacheva M."/>
        </authorList>
    </citation>
    <scope>NUCLEOTIDE SEQUENCE</scope>
    <source>
        <strain evidence="11">Hsosn_3</strain>
        <tissue evidence="11">Leaf</tissue>
    </source>
</reference>
<dbReference type="PANTHER" id="PTHR11654">
    <property type="entry name" value="OLIGOPEPTIDE TRANSPORTER-RELATED"/>
    <property type="match status" value="1"/>
</dbReference>
<keyword evidence="7 9" id="KW-0472">Membrane</keyword>
<keyword evidence="3" id="KW-0813">Transport</keyword>
<evidence type="ECO:0000313" key="10">
    <source>
        <dbReference type="EMBL" id="KAK1384301.1"/>
    </source>
</evidence>
<evidence type="ECO:0000313" key="11">
    <source>
        <dbReference type="EMBL" id="KAK1384303.1"/>
    </source>
</evidence>
<feature type="transmembrane region" description="Helical" evidence="9">
    <location>
        <begin position="133"/>
        <end position="150"/>
    </location>
</feature>
<comment type="subcellular location">
    <subcellularLocation>
        <location evidence="1">Membrane</location>
        <topology evidence="1">Multi-pass membrane protein</topology>
    </subcellularLocation>
</comment>
<protein>
    <submittedName>
        <fullName evidence="11">H+/oligopeptide symporter</fullName>
    </submittedName>
</protein>
<dbReference type="InterPro" id="IPR044739">
    <property type="entry name" value="NRT1/PTR"/>
</dbReference>
<feature type="transmembrane region" description="Helical" evidence="9">
    <location>
        <begin position="481"/>
        <end position="501"/>
    </location>
</feature>
<evidence type="ECO:0000256" key="8">
    <source>
        <dbReference type="ARBA" id="ARBA00044504"/>
    </source>
</evidence>
<keyword evidence="6 9" id="KW-1133">Transmembrane helix</keyword>
<feature type="transmembrane region" description="Helical" evidence="9">
    <location>
        <begin position="396"/>
        <end position="417"/>
    </location>
</feature>
<dbReference type="GO" id="GO:0080054">
    <property type="term" value="F:low-affinity nitrate transmembrane transporter activity"/>
    <property type="evidence" value="ECO:0007669"/>
    <property type="project" value="UniProtKB-ARBA"/>
</dbReference>
<dbReference type="Gene3D" id="1.20.1250.20">
    <property type="entry name" value="MFS general substrate transporter like domains"/>
    <property type="match status" value="2"/>
</dbReference>
<evidence type="ECO:0000313" key="12">
    <source>
        <dbReference type="Proteomes" id="UP001237642"/>
    </source>
</evidence>
<comment type="caution">
    <text evidence="11">The sequence shown here is derived from an EMBL/GenBank/DDBJ whole genome shotgun (WGS) entry which is preliminary data.</text>
</comment>
<accession>A0AAD8MUF3</accession>
<dbReference type="CDD" id="cd17417">
    <property type="entry name" value="MFS_NPF5"/>
    <property type="match status" value="1"/>
</dbReference>
<feature type="transmembrane region" description="Helical" evidence="9">
    <location>
        <begin position="591"/>
        <end position="611"/>
    </location>
</feature>
<dbReference type="EMBL" id="JAUIZM010000005">
    <property type="protein sequence ID" value="KAK1384303.1"/>
    <property type="molecule type" value="Genomic_DNA"/>
</dbReference>
<dbReference type="PROSITE" id="PS01022">
    <property type="entry name" value="PTR2_1"/>
    <property type="match status" value="1"/>
</dbReference>
<dbReference type="GO" id="GO:0042937">
    <property type="term" value="F:tripeptide transmembrane transporter activity"/>
    <property type="evidence" value="ECO:0007669"/>
    <property type="project" value="InterPro"/>
</dbReference>
<feature type="transmembrane region" description="Helical" evidence="9">
    <location>
        <begin position="631"/>
        <end position="648"/>
    </location>
</feature>
<name>A0AAD8MUF3_9APIA</name>